<sequence>MRTILIVGCGDVARRAIPWLAGRFRVIAMIRDDSQRAALRQLGARVLVADLDDRRTLRRLSGIADVVLHAAPPPRGGSVDSRSQHLVAALAGGATLPSRLVYISTTGVYGDCQGAQVDETRPVSPDSDRAGRRVDAERRLRAFGRRCGVSVGILRAPGIYAGDRLPRARIERGDPVLRPEDDVHTNHIHAEDLARWCAIALFRGGAGRVWNACDDTRLSMGAYFNAVADHFGLPRPPALSRDEIAKRVSPLTLSFMRESRRIDNRRIKCELRAPLIYPDIHAGLAAVAPALQ</sequence>
<dbReference type="EMBL" id="JAEKFT010000001">
    <property type="protein sequence ID" value="MBT0959756.1"/>
    <property type="molecule type" value="Genomic_DNA"/>
</dbReference>
<comment type="caution">
    <text evidence="2">The sequence shown here is derived from an EMBL/GenBank/DDBJ whole genome shotgun (WGS) entry which is preliminary data.</text>
</comment>
<dbReference type="GO" id="GO:0005737">
    <property type="term" value="C:cytoplasm"/>
    <property type="evidence" value="ECO:0007669"/>
    <property type="project" value="TreeGrafter"/>
</dbReference>
<keyword evidence="3" id="KW-1185">Reference proteome</keyword>
<dbReference type="CDD" id="cd05266">
    <property type="entry name" value="SDR_a4"/>
    <property type="match status" value="1"/>
</dbReference>
<dbReference type="Pfam" id="PF13460">
    <property type="entry name" value="NAD_binding_10"/>
    <property type="match status" value="1"/>
</dbReference>
<proteinExistence type="predicted"/>
<dbReference type="RefSeq" id="WP_214359507.1">
    <property type="nucleotide sequence ID" value="NZ_JAEKFT010000001.1"/>
</dbReference>
<dbReference type="PANTHER" id="PTHR48079:SF6">
    <property type="entry name" value="NAD(P)-BINDING DOMAIN-CONTAINING PROTEIN-RELATED"/>
    <property type="match status" value="1"/>
</dbReference>
<evidence type="ECO:0000313" key="3">
    <source>
        <dbReference type="Proteomes" id="UP000694660"/>
    </source>
</evidence>
<dbReference type="SUPFAM" id="SSF51735">
    <property type="entry name" value="NAD(P)-binding Rossmann-fold domains"/>
    <property type="match status" value="1"/>
</dbReference>
<dbReference type="Gene3D" id="3.40.50.720">
    <property type="entry name" value="NAD(P)-binding Rossmann-like Domain"/>
    <property type="match status" value="1"/>
</dbReference>
<dbReference type="InterPro" id="IPR036291">
    <property type="entry name" value="NAD(P)-bd_dom_sf"/>
</dbReference>
<dbReference type="GO" id="GO:0004029">
    <property type="term" value="F:aldehyde dehydrogenase (NAD+) activity"/>
    <property type="evidence" value="ECO:0007669"/>
    <property type="project" value="TreeGrafter"/>
</dbReference>
<accession>A0A944HAV9</accession>
<organism evidence="2 3">
    <name type="scientific">Denitromonas iodatirespirans</name>
    <dbReference type="NCBI Taxonomy" id="2795389"/>
    <lineage>
        <taxon>Bacteria</taxon>
        <taxon>Pseudomonadati</taxon>
        <taxon>Pseudomonadota</taxon>
        <taxon>Betaproteobacteria</taxon>
        <taxon>Rhodocyclales</taxon>
        <taxon>Zoogloeaceae</taxon>
        <taxon>Denitromonas</taxon>
    </lineage>
</organism>
<evidence type="ECO:0000313" key="2">
    <source>
        <dbReference type="EMBL" id="MBT0959756.1"/>
    </source>
</evidence>
<dbReference type="AlphaFoldDB" id="A0A944HAV9"/>
<protein>
    <submittedName>
        <fullName evidence="2">SDR family oxidoreductase</fullName>
    </submittedName>
</protein>
<dbReference type="Proteomes" id="UP000694660">
    <property type="component" value="Unassembled WGS sequence"/>
</dbReference>
<feature type="domain" description="NAD(P)-binding" evidence="1">
    <location>
        <begin position="10"/>
        <end position="201"/>
    </location>
</feature>
<reference evidence="3" key="1">
    <citation type="journal article" date="2022" name="ISME J.">
        <title>Genetic and phylogenetic analysis of dissimilatory iodate-reducing bacteria identifies potential niches across the world's oceans.</title>
        <authorList>
            <person name="Reyes-Umana V."/>
            <person name="Henning Z."/>
            <person name="Lee K."/>
            <person name="Barnum T.P."/>
            <person name="Coates J.D."/>
        </authorList>
    </citation>
    <scope>NUCLEOTIDE SEQUENCE [LARGE SCALE GENOMIC DNA]</scope>
    <source>
        <strain evidence="3">IR12</strain>
    </source>
</reference>
<dbReference type="InterPro" id="IPR051783">
    <property type="entry name" value="NAD(P)-dependent_oxidoreduct"/>
</dbReference>
<dbReference type="PANTHER" id="PTHR48079">
    <property type="entry name" value="PROTEIN YEEZ"/>
    <property type="match status" value="1"/>
</dbReference>
<gene>
    <name evidence="2" type="ORF">I8J34_01110</name>
</gene>
<dbReference type="InterPro" id="IPR016040">
    <property type="entry name" value="NAD(P)-bd_dom"/>
</dbReference>
<name>A0A944HAV9_DENI1</name>
<evidence type="ECO:0000259" key="1">
    <source>
        <dbReference type="Pfam" id="PF13460"/>
    </source>
</evidence>